<evidence type="ECO:0000313" key="2">
    <source>
        <dbReference type="WBParaSite" id="PS1159_v2.g2436.t1"/>
    </source>
</evidence>
<dbReference type="WBParaSite" id="PS1159_v2.g2436.t1">
    <property type="protein sequence ID" value="PS1159_v2.g2436.t1"/>
    <property type="gene ID" value="PS1159_v2.g2436"/>
</dbReference>
<protein>
    <submittedName>
        <fullName evidence="2">Uncharacterized protein</fullName>
    </submittedName>
</protein>
<accession>A0AC35G5S4</accession>
<dbReference type="Proteomes" id="UP000887580">
    <property type="component" value="Unplaced"/>
</dbReference>
<proteinExistence type="predicted"/>
<organism evidence="1 2">
    <name type="scientific">Panagrolaimus sp. PS1159</name>
    <dbReference type="NCBI Taxonomy" id="55785"/>
    <lineage>
        <taxon>Eukaryota</taxon>
        <taxon>Metazoa</taxon>
        <taxon>Ecdysozoa</taxon>
        <taxon>Nematoda</taxon>
        <taxon>Chromadorea</taxon>
        <taxon>Rhabditida</taxon>
        <taxon>Tylenchina</taxon>
        <taxon>Panagrolaimomorpha</taxon>
        <taxon>Panagrolaimoidea</taxon>
        <taxon>Panagrolaimidae</taxon>
        <taxon>Panagrolaimus</taxon>
    </lineage>
</organism>
<sequence length="86" mass="9997">MFFVKVFFFVAFITVFVYGNEQKSKVEGSSELGDTFKDLFNGLTLEQRQQIEQIIQNKAYTKQQIIDKIKEFAAGIGTETEVCYFY</sequence>
<name>A0AC35G5S4_9BILA</name>
<reference evidence="2" key="1">
    <citation type="submission" date="2022-11" db="UniProtKB">
        <authorList>
            <consortium name="WormBaseParasite"/>
        </authorList>
    </citation>
    <scope>IDENTIFICATION</scope>
</reference>
<evidence type="ECO:0000313" key="1">
    <source>
        <dbReference type="Proteomes" id="UP000887580"/>
    </source>
</evidence>